<dbReference type="AlphaFoldDB" id="A0A511V0L0"/>
<comment type="caution">
    <text evidence="4">The sequence shown here is derived from an EMBL/GenBank/DDBJ whole genome shotgun (WGS) entry which is preliminary data.</text>
</comment>
<accession>A0A511V0L0</accession>
<dbReference type="InterPro" id="IPR050766">
    <property type="entry name" value="Bact_Lucif_Oxidored"/>
</dbReference>
<dbReference type="EMBL" id="BJXW01000044">
    <property type="protein sequence ID" value="GEN32444.1"/>
    <property type="molecule type" value="Genomic_DNA"/>
</dbReference>
<keyword evidence="2" id="KW-0503">Monooxygenase</keyword>
<evidence type="ECO:0000256" key="1">
    <source>
        <dbReference type="ARBA" id="ARBA00023002"/>
    </source>
</evidence>
<dbReference type="Gene3D" id="3.20.20.30">
    <property type="entry name" value="Luciferase-like domain"/>
    <property type="match status" value="1"/>
</dbReference>
<evidence type="ECO:0000256" key="2">
    <source>
        <dbReference type="ARBA" id="ARBA00023033"/>
    </source>
</evidence>
<dbReference type="Proteomes" id="UP000321491">
    <property type="component" value="Unassembled WGS sequence"/>
</dbReference>
<dbReference type="Pfam" id="PF00296">
    <property type="entry name" value="Bac_luciferase"/>
    <property type="match status" value="1"/>
</dbReference>
<keyword evidence="1" id="KW-0560">Oxidoreductase</keyword>
<reference evidence="4 5" key="1">
    <citation type="submission" date="2019-07" db="EMBL/GenBank/DDBJ databases">
        <title>Whole genome shotgun sequence of Cerasibacillus quisquiliarum NBRC 102429.</title>
        <authorList>
            <person name="Hosoyama A."/>
            <person name="Uohara A."/>
            <person name="Ohji S."/>
            <person name="Ichikawa N."/>
        </authorList>
    </citation>
    <scope>NUCLEOTIDE SEQUENCE [LARGE SCALE GENOMIC DNA]</scope>
    <source>
        <strain evidence="4 5">NBRC 102429</strain>
    </source>
</reference>
<dbReference type="InterPro" id="IPR011251">
    <property type="entry name" value="Luciferase-like_dom"/>
</dbReference>
<gene>
    <name evidence="4" type="ORF">CQU01_26820</name>
</gene>
<evidence type="ECO:0000313" key="4">
    <source>
        <dbReference type="EMBL" id="GEN32444.1"/>
    </source>
</evidence>
<proteinExistence type="predicted"/>
<evidence type="ECO:0000313" key="5">
    <source>
        <dbReference type="Proteomes" id="UP000321491"/>
    </source>
</evidence>
<dbReference type="GO" id="GO:0016705">
    <property type="term" value="F:oxidoreductase activity, acting on paired donors, with incorporation or reduction of molecular oxygen"/>
    <property type="evidence" value="ECO:0007669"/>
    <property type="project" value="InterPro"/>
</dbReference>
<evidence type="ECO:0000259" key="3">
    <source>
        <dbReference type="Pfam" id="PF00296"/>
    </source>
</evidence>
<dbReference type="GO" id="GO:0004497">
    <property type="term" value="F:monooxygenase activity"/>
    <property type="evidence" value="ECO:0007669"/>
    <property type="project" value="UniProtKB-KW"/>
</dbReference>
<sequence>MSNRSSMEIGIYTLADIGLNPLTGKMIYVHERVKEIIEAAKLADEVGLDVFGIGEHHRLDYASSSPAVMLAALAQATKNIKLTSTTSVVSTLDPVRLFL</sequence>
<dbReference type="InterPro" id="IPR036661">
    <property type="entry name" value="Luciferase-like_sf"/>
</dbReference>
<dbReference type="CDD" id="cd00347">
    <property type="entry name" value="Flavin_utilizing_monoxygenases"/>
    <property type="match status" value="1"/>
</dbReference>
<feature type="domain" description="Luciferase-like" evidence="3">
    <location>
        <begin position="7"/>
        <end position="97"/>
    </location>
</feature>
<organism evidence="4 5">
    <name type="scientific">Cerasibacillus quisquiliarum</name>
    <dbReference type="NCBI Taxonomy" id="227865"/>
    <lineage>
        <taxon>Bacteria</taxon>
        <taxon>Bacillati</taxon>
        <taxon>Bacillota</taxon>
        <taxon>Bacilli</taxon>
        <taxon>Bacillales</taxon>
        <taxon>Bacillaceae</taxon>
        <taxon>Cerasibacillus</taxon>
    </lineage>
</organism>
<name>A0A511V0L0_9BACI</name>
<protein>
    <recommendedName>
        <fullName evidence="3">Luciferase-like domain-containing protein</fullName>
    </recommendedName>
</protein>
<dbReference type="PANTHER" id="PTHR30137:SF8">
    <property type="entry name" value="BLR5498 PROTEIN"/>
    <property type="match status" value="1"/>
</dbReference>
<dbReference type="PANTHER" id="PTHR30137">
    <property type="entry name" value="LUCIFERASE-LIKE MONOOXYGENASE"/>
    <property type="match status" value="1"/>
</dbReference>
<dbReference type="SUPFAM" id="SSF51679">
    <property type="entry name" value="Bacterial luciferase-like"/>
    <property type="match status" value="1"/>
</dbReference>
<dbReference type="GO" id="GO:0005829">
    <property type="term" value="C:cytosol"/>
    <property type="evidence" value="ECO:0007669"/>
    <property type="project" value="TreeGrafter"/>
</dbReference>
<keyword evidence="5" id="KW-1185">Reference proteome</keyword>